<keyword evidence="1" id="KW-0812">Transmembrane</keyword>
<keyword evidence="4" id="KW-1185">Reference proteome</keyword>
<reference evidence="3" key="2">
    <citation type="submission" date="2023-06" db="EMBL/GenBank/DDBJ databases">
        <authorList>
            <consortium name="Lawrence Berkeley National Laboratory"/>
            <person name="Haridas S."/>
            <person name="Hensen N."/>
            <person name="Bonometti L."/>
            <person name="Westerberg I."/>
            <person name="Brannstrom I.O."/>
            <person name="Guillou S."/>
            <person name="Cros-Aarteil S."/>
            <person name="Calhoun S."/>
            <person name="Kuo A."/>
            <person name="Mondo S."/>
            <person name="Pangilinan J."/>
            <person name="Riley R."/>
            <person name="Labutti K."/>
            <person name="Andreopoulos B."/>
            <person name="Lipzen A."/>
            <person name="Chen C."/>
            <person name="Yanf M."/>
            <person name="Daum C."/>
            <person name="Ng V."/>
            <person name="Clum A."/>
            <person name="Steindorff A."/>
            <person name="Ohm R."/>
            <person name="Martin F."/>
            <person name="Silar P."/>
            <person name="Natvig D."/>
            <person name="Lalanne C."/>
            <person name="Gautier V."/>
            <person name="Ament-Velasquez S.L."/>
            <person name="Kruys A."/>
            <person name="Hutchinson M.I."/>
            <person name="Powell A.J."/>
            <person name="Barry K."/>
            <person name="Miller A.N."/>
            <person name="Grigoriev I.V."/>
            <person name="Debuchy R."/>
            <person name="Gladieux P."/>
            <person name="Thoren M.H."/>
            <person name="Johannesson H."/>
        </authorList>
    </citation>
    <scope>NUCLEOTIDE SEQUENCE</scope>
    <source>
        <strain evidence="3">CBS 958.72</strain>
    </source>
</reference>
<accession>A0AAE0JUE9</accession>
<evidence type="ECO:0000313" key="4">
    <source>
        <dbReference type="Proteomes" id="UP001287356"/>
    </source>
</evidence>
<evidence type="ECO:0000313" key="2">
    <source>
        <dbReference type="EMBL" id="KAK3358287.1"/>
    </source>
</evidence>
<dbReference type="EMBL" id="JAULSN010000022">
    <property type="protein sequence ID" value="KAK3358287.1"/>
    <property type="molecule type" value="Genomic_DNA"/>
</dbReference>
<dbReference type="AlphaFoldDB" id="A0AAE0JUE9"/>
<keyword evidence="1" id="KW-1133">Transmembrane helix</keyword>
<keyword evidence="1" id="KW-0472">Membrane</keyword>
<feature type="transmembrane region" description="Helical" evidence="1">
    <location>
        <begin position="73"/>
        <end position="95"/>
    </location>
</feature>
<organism evidence="3 4">
    <name type="scientific">Lasiosphaeria ovina</name>
    <dbReference type="NCBI Taxonomy" id="92902"/>
    <lineage>
        <taxon>Eukaryota</taxon>
        <taxon>Fungi</taxon>
        <taxon>Dikarya</taxon>
        <taxon>Ascomycota</taxon>
        <taxon>Pezizomycotina</taxon>
        <taxon>Sordariomycetes</taxon>
        <taxon>Sordariomycetidae</taxon>
        <taxon>Sordariales</taxon>
        <taxon>Lasiosphaeriaceae</taxon>
        <taxon>Lasiosphaeria</taxon>
    </lineage>
</organism>
<protein>
    <submittedName>
        <fullName evidence="3">Uncharacterized protein</fullName>
    </submittedName>
</protein>
<comment type="caution">
    <text evidence="3">The sequence shown here is derived from an EMBL/GenBank/DDBJ whole genome shotgun (WGS) entry which is preliminary data.</text>
</comment>
<evidence type="ECO:0000256" key="1">
    <source>
        <dbReference type="SAM" id="Phobius"/>
    </source>
</evidence>
<gene>
    <name evidence="3" type="ORF">B0T24DRAFT_642252</name>
    <name evidence="2" type="ORF">B0T24DRAFT_644750</name>
</gene>
<reference evidence="3" key="1">
    <citation type="journal article" date="2023" name="Mol. Phylogenet. Evol.">
        <title>Genome-scale phylogeny and comparative genomics of the fungal order Sordariales.</title>
        <authorList>
            <person name="Hensen N."/>
            <person name="Bonometti L."/>
            <person name="Westerberg I."/>
            <person name="Brannstrom I.O."/>
            <person name="Guillou S."/>
            <person name="Cros-Aarteil S."/>
            <person name="Calhoun S."/>
            <person name="Haridas S."/>
            <person name="Kuo A."/>
            <person name="Mondo S."/>
            <person name="Pangilinan J."/>
            <person name="Riley R."/>
            <person name="LaButti K."/>
            <person name="Andreopoulos B."/>
            <person name="Lipzen A."/>
            <person name="Chen C."/>
            <person name="Yan M."/>
            <person name="Daum C."/>
            <person name="Ng V."/>
            <person name="Clum A."/>
            <person name="Steindorff A."/>
            <person name="Ohm R.A."/>
            <person name="Martin F."/>
            <person name="Silar P."/>
            <person name="Natvig D.O."/>
            <person name="Lalanne C."/>
            <person name="Gautier V."/>
            <person name="Ament-Velasquez S.L."/>
            <person name="Kruys A."/>
            <person name="Hutchinson M.I."/>
            <person name="Powell A.J."/>
            <person name="Barry K."/>
            <person name="Miller A.N."/>
            <person name="Grigoriev I.V."/>
            <person name="Debuchy R."/>
            <person name="Gladieux P."/>
            <person name="Hiltunen Thoren M."/>
            <person name="Johannesson H."/>
        </authorList>
    </citation>
    <scope>NUCLEOTIDE SEQUENCE</scope>
    <source>
        <strain evidence="3">CBS 958.72</strain>
    </source>
</reference>
<evidence type="ECO:0000313" key="3">
    <source>
        <dbReference type="EMBL" id="KAK3361725.1"/>
    </source>
</evidence>
<name>A0AAE0JUE9_9PEZI</name>
<dbReference type="Proteomes" id="UP001287356">
    <property type="component" value="Unassembled WGS sequence"/>
</dbReference>
<sequence>MEGCTSISSQFCPVLVGGGWFNQPASGRTWVGRLFLEWHHLSTQRAISNSRVKLLVSPLGGPRFRRRRLGVRVLCLVPPPATALPLLLVMCMYSGGGDGGDDMTAHPELDPTATPPIWGRPKVPPLQCFTADVCAPNRAGRDGWLSQVLRLRRGSAAAALG</sequence>
<proteinExistence type="predicted"/>
<dbReference type="EMBL" id="JAULSN010000011">
    <property type="protein sequence ID" value="KAK3361725.1"/>
    <property type="molecule type" value="Genomic_DNA"/>
</dbReference>